<sequence length="182" mass="20777">MPALHLFIDTNIFLNFYSFSDDKLEILDELIVLTAPGQIILHLPKQVENELKRNRESKLQVALSDFKKAQLPTGVPHHMRGSEAARQYDEAVKSAEQAKRLLIANAIALALSDELEVDQKLSRLFEKATRYPEDDELYQKALVRMNKGNPPGKAQSIGDRYIWETLLAQVPNGDLFYRLEGW</sequence>
<dbReference type="InterPro" id="IPR032557">
    <property type="entry name" value="DUF4935"/>
</dbReference>
<name>A0AA91TYK5_9GAMM</name>
<reference evidence="2 4" key="1">
    <citation type="submission" date="2017-09" db="EMBL/GenBank/DDBJ databases">
        <title>Bacterial and phytoplankton interrelationship in Kongsfjorden, an Arctic fjord.</title>
        <authorList>
            <person name="Sinha R."/>
            <person name="Krishnan K."/>
        </authorList>
    </citation>
    <scope>NUCLEOTIDE SEQUENCE [LARGE SCALE GENOMIC DNA]</scope>
    <source>
        <strain evidence="2 4">58</strain>
    </source>
</reference>
<evidence type="ECO:0000313" key="4">
    <source>
        <dbReference type="Proteomes" id="UP000243750"/>
    </source>
</evidence>
<proteinExistence type="predicted"/>
<reference evidence="3 5" key="2">
    <citation type="submission" date="2018-10" db="EMBL/GenBank/DDBJ databases">
        <title>Complete genome sequence of Pseudomonas pelagia strain Kongs-67.</title>
        <authorList>
            <person name="Sinha R.K."/>
            <person name="Krishnan K."/>
        </authorList>
    </citation>
    <scope>NUCLEOTIDE SEQUENCE [LARGE SCALE GENOMIC DNA]</scope>
    <source>
        <strain evidence="3 5">Kongs-67</strain>
    </source>
</reference>
<dbReference type="EMBL" id="NWMT01000266">
    <property type="protein sequence ID" value="PCC97334.1"/>
    <property type="molecule type" value="Genomic_DNA"/>
</dbReference>
<protein>
    <recommendedName>
        <fullName evidence="1">DUF4935 domain-containing protein</fullName>
    </recommendedName>
</protein>
<feature type="domain" description="DUF4935" evidence="1">
    <location>
        <begin position="6"/>
        <end position="169"/>
    </location>
</feature>
<dbReference type="AlphaFoldDB" id="A0AA91TYK5"/>
<organism evidence="2 4">
    <name type="scientific">Halopseudomonas pelagia</name>
    <dbReference type="NCBI Taxonomy" id="553151"/>
    <lineage>
        <taxon>Bacteria</taxon>
        <taxon>Pseudomonadati</taxon>
        <taxon>Pseudomonadota</taxon>
        <taxon>Gammaproteobacteria</taxon>
        <taxon>Pseudomonadales</taxon>
        <taxon>Pseudomonadaceae</taxon>
        <taxon>Halopseudomonas</taxon>
    </lineage>
</organism>
<accession>A0AA91TYK5</accession>
<keyword evidence="5" id="KW-1185">Reference proteome</keyword>
<gene>
    <name evidence="2" type="ORF">CO192_21435</name>
    <name evidence="3" type="ORF">EAO82_20405</name>
</gene>
<evidence type="ECO:0000259" key="1">
    <source>
        <dbReference type="Pfam" id="PF16289"/>
    </source>
</evidence>
<dbReference type="EMBL" id="CP033116">
    <property type="protein sequence ID" value="QFY58508.1"/>
    <property type="molecule type" value="Genomic_DNA"/>
</dbReference>
<dbReference type="RefSeq" id="WP_096348568.1">
    <property type="nucleotide sequence ID" value="NZ_CP033116.1"/>
</dbReference>
<dbReference type="Proteomes" id="UP000243750">
    <property type="component" value="Unassembled WGS sequence"/>
</dbReference>
<dbReference type="Proteomes" id="UP000344571">
    <property type="component" value="Chromosome"/>
</dbReference>
<dbReference type="Pfam" id="PF16289">
    <property type="entry name" value="PIN_12"/>
    <property type="match status" value="1"/>
</dbReference>
<evidence type="ECO:0000313" key="5">
    <source>
        <dbReference type="Proteomes" id="UP000344571"/>
    </source>
</evidence>
<evidence type="ECO:0000313" key="2">
    <source>
        <dbReference type="EMBL" id="PCC97334.1"/>
    </source>
</evidence>
<evidence type="ECO:0000313" key="3">
    <source>
        <dbReference type="EMBL" id="QFY58508.1"/>
    </source>
</evidence>